<evidence type="ECO:0000259" key="3">
    <source>
        <dbReference type="PROSITE" id="PS01180"/>
    </source>
</evidence>
<keyword evidence="1" id="KW-1015">Disulfide bond</keyword>
<dbReference type="WBParaSite" id="PSU_v2.g13078.t1">
    <property type="protein sequence ID" value="PSU_v2.g13078.t1"/>
    <property type="gene ID" value="PSU_v2.g13078"/>
</dbReference>
<comment type="caution">
    <text evidence="2">Lacks conserved residue(s) required for the propagation of feature annotation.</text>
</comment>
<evidence type="ECO:0000313" key="5">
    <source>
        <dbReference type="WBParaSite" id="PSU_v2.g13078.t1"/>
    </source>
</evidence>
<dbReference type="AlphaFoldDB" id="A0A914Y1H7"/>
<dbReference type="PROSITE" id="PS01180">
    <property type="entry name" value="CUB"/>
    <property type="match status" value="1"/>
</dbReference>
<keyword evidence="4" id="KW-1185">Reference proteome</keyword>
<feature type="domain" description="CUB" evidence="3">
    <location>
        <begin position="235"/>
        <end position="347"/>
    </location>
</feature>
<dbReference type="InterPro" id="IPR000859">
    <property type="entry name" value="CUB_dom"/>
</dbReference>
<dbReference type="Pfam" id="PF00431">
    <property type="entry name" value="CUB"/>
    <property type="match status" value="1"/>
</dbReference>
<evidence type="ECO:0000256" key="1">
    <source>
        <dbReference type="ARBA" id="ARBA00023157"/>
    </source>
</evidence>
<organism evidence="4 5">
    <name type="scientific">Panagrolaimus superbus</name>
    <dbReference type="NCBI Taxonomy" id="310955"/>
    <lineage>
        <taxon>Eukaryota</taxon>
        <taxon>Metazoa</taxon>
        <taxon>Ecdysozoa</taxon>
        <taxon>Nematoda</taxon>
        <taxon>Chromadorea</taxon>
        <taxon>Rhabditida</taxon>
        <taxon>Tylenchina</taxon>
        <taxon>Panagrolaimomorpha</taxon>
        <taxon>Panagrolaimoidea</taxon>
        <taxon>Panagrolaimidae</taxon>
        <taxon>Panagrolaimus</taxon>
    </lineage>
</organism>
<dbReference type="SMART" id="SM00042">
    <property type="entry name" value="CUB"/>
    <property type="match status" value="1"/>
</dbReference>
<dbReference type="SUPFAM" id="SSF49854">
    <property type="entry name" value="Spermadhesin, CUB domain"/>
    <property type="match status" value="2"/>
</dbReference>
<evidence type="ECO:0000313" key="4">
    <source>
        <dbReference type="Proteomes" id="UP000887577"/>
    </source>
</evidence>
<accession>A0A914Y1H7</accession>
<evidence type="ECO:0000256" key="2">
    <source>
        <dbReference type="PROSITE-ProRule" id="PRU00059"/>
    </source>
</evidence>
<name>A0A914Y1H7_9BILA</name>
<proteinExistence type="predicted"/>
<sequence>MESDTLIFFESPDFPRHMTDNEKSQCTINFTKRISLQEQAKRFVIVTSNILCDDDVYDGCNRIYSSYFNFTSYALNLTDNPKILNYRAFQGFAYFDDWGDDCPLESVSRINPFQFTDSNEVIVFRSTYDPSESRYQSCLWQFKAPKNYGFKIVFTDFNILNSTILKVQNTRDTFITPENVRVSQPHYSIDNYLKVYLSINKNPYFPPFQHGEPTYELTAYVTIIQNFFNNVAISCNSTIPLNPNSTTFWSYWNDNGYLSNGRCTHMIKIKPKMEVIATLQNSELEDNVDMINFYEVNNSIPSGQLKKGCVAAVFPTEDEKEEREILWEFISDGSVQLRGFNVSFNSTYCNCANPSIIVPCTGKIDAYIMDGAGDFYCGNLNCNFTVIQTQ</sequence>
<protein>
    <submittedName>
        <fullName evidence="5">CUB domain-containing protein</fullName>
    </submittedName>
</protein>
<dbReference type="InterPro" id="IPR035914">
    <property type="entry name" value="Sperma_CUB_dom_sf"/>
</dbReference>
<dbReference type="Proteomes" id="UP000887577">
    <property type="component" value="Unplaced"/>
</dbReference>
<reference evidence="5" key="1">
    <citation type="submission" date="2022-11" db="UniProtKB">
        <authorList>
            <consortium name="WormBaseParasite"/>
        </authorList>
    </citation>
    <scope>IDENTIFICATION</scope>
</reference>
<dbReference type="Gene3D" id="2.60.120.290">
    <property type="entry name" value="Spermadhesin, CUB domain"/>
    <property type="match status" value="1"/>
</dbReference>